<protein>
    <submittedName>
        <fullName evidence="2">Uncharacterized protein</fullName>
    </submittedName>
</protein>
<reference evidence="2 3" key="1">
    <citation type="journal article" date="2011" name="Nat. Biotechnol.">
        <title>Comparative genomic analysis of the thermophilic biomass-degrading fungi Myceliophthora thermophila and Thielavia terrestris.</title>
        <authorList>
            <person name="Berka R.M."/>
            <person name="Grigoriev I.V."/>
            <person name="Otillar R."/>
            <person name="Salamov A."/>
            <person name="Grimwood J."/>
            <person name="Reid I."/>
            <person name="Ishmael N."/>
            <person name="John T."/>
            <person name="Darmond C."/>
            <person name="Moisan M.-C."/>
            <person name="Henrissat B."/>
            <person name="Coutinho P.M."/>
            <person name="Lombard V."/>
            <person name="Natvig D.O."/>
            <person name="Lindquist E."/>
            <person name="Schmutz J."/>
            <person name="Lucas S."/>
            <person name="Harris P."/>
            <person name="Powlowski J."/>
            <person name="Bellemare A."/>
            <person name="Taylor D."/>
            <person name="Butler G."/>
            <person name="de Vries R.P."/>
            <person name="Allijn I.E."/>
            <person name="van den Brink J."/>
            <person name="Ushinsky S."/>
            <person name="Storms R."/>
            <person name="Powell A.J."/>
            <person name="Paulsen I.T."/>
            <person name="Elbourne L.D.H."/>
            <person name="Baker S.E."/>
            <person name="Magnuson J."/>
            <person name="LaBoissiere S."/>
            <person name="Clutterbuck A.J."/>
            <person name="Martinez D."/>
            <person name="Wogulis M."/>
            <person name="de Leon A.L."/>
            <person name="Rey M.W."/>
            <person name="Tsang A."/>
        </authorList>
    </citation>
    <scope>NUCLEOTIDE SEQUENCE [LARGE SCALE GENOMIC DNA]</scope>
    <source>
        <strain evidence="3">ATCC 38088 / NRRL 8126</strain>
    </source>
</reference>
<dbReference type="Proteomes" id="UP000008181">
    <property type="component" value="Chromosome 1"/>
</dbReference>
<dbReference type="HOGENOM" id="CLU_3052046_0_0_1"/>
<dbReference type="KEGG" id="ttt:THITE_2109679"/>
<sequence>MLMNQRQAIQPTYPIGKGAHSSSCLVLSPPGGPPTRKSSGQPTVPGLPNDSSGV</sequence>
<name>G2QXI5_THETT</name>
<evidence type="ECO:0000313" key="2">
    <source>
        <dbReference type="EMBL" id="AEO64010.1"/>
    </source>
</evidence>
<evidence type="ECO:0000313" key="3">
    <source>
        <dbReference type="Proteomes" id="UP000008181"/>
    </source>
</evidence>
<organism evidence="2 3">
    <name type="scientific">Thermothielavioides terrestris (strain ATCC 38088 / NRRL 8126)</name>
    <name type="common">Thielavia terrestris</name>
    <dbReference type="NCBI Taxonomy" id="578455"/>
    <lineage>
        <taxon>Eukaryota</taxon>
        <taxon>Fungi</taxon>
        <taxon>Dikarya</taxon>
        <taxon>Ascomycota</taxon>
        <taxon>Pezizomycotina</taxon>
        <taxon>Sordariomycetes</taxon>
        <taxon>Sordariomycetidae</taxon>
        <taxon>Sordariales</taxon>
        <taxon>Chaetomiaceae</taxon>
        <taxon>Thermothielavioides</taxon>
        <taxon>Thermothielavioides terrestris</taxon>
    </lineage>
</organism>
<gene>
    <name evidence="2" type="ORF">THITE_2109679</name>
</gene>
<keyword evidence="3" id="KW-1185">Reference proteome</keyword>
<accession>G2QXI5</accession>
<dbReference type="GeneID" id="11517049"/>
<feature type="compositionally biased region" description="Polar residues" evidence="1">
    <location>
        <begin position="1"/>
        <end position="10"/>
    </location>
</feature>
<feature type="region of interest" description="Disordered" evidence="1">
    <location>
        <begin position="1"/>
        <end position="54"/>
    </location>
</feature>
<proteinExistence type="predicted"/>
<dbReference type="AlphaFoldDB" id="G2QXI5"/>
<dbReference type="EMBL" id="CP003009">
    <property type="protein sequence ID" value="AEO64010.1"/>
    <property type="molecule type" value="Genomic_DNA"/>
</dbReference>
<evidence type="ECO:0000256" key="1">
    <source>
        <dbReference type="SAM" id="MobiDB-lite"/>
    </source>
</evidence>
<dbReference type="RefSeq" id="XP_003650346.1">
    <property type="nucleotide sequence ID" value="XM_003650298.1"/>
</dbReference>